<dbReference type="PROSITE" id="PS51257">
    <property type="entry name" value="PROKAR_LIPOPROTEIN"/>
    <property type="match status" value="1"/>
</dbReference>
<comment type="caution">
    <text evidence="1">The sequence shown here is derived from an EMBL/GenBank/DDBJ whole genome shotgun (WGS) entry which is preliminary data.</text>
</comment>
<sequence length="201" mass="22296">MKTMIDRCSAVGRFSHWIEVPSPPCSLAVGATCGCDHFLLEKEIASRLNRAGRFDGARFHEFDPQDIRQLAGDPAIRSYILVRAGLADSRYKEWNDYERVLRGLASIGGVVLFGSAAMDATHELPNVCRVMVGHCVACQEADVSARIEPHPHEVRDMAEHICGVFGQWLLRFDASLPPRGHLMSHQETEALLGTRNRAVTC</sequence>
<dbReference type="EMBL" id="BAABRI010000011">
    <property type="protein sequence ID" value="GAA5482950.1"/>
    <property type="molecule type" value="Genomic_DNA"/>
</dbReference>
<accession>A0ABP9UNX8</accession>
<evidence type="ECO:0000313" key="2">
    <source>
        <dbReference type="Proteomes" id="UP001476282"/>
    </source>
</evidence>
<protein>
    <submittedName>
        <fullName evidence="1">Uncharacterized protein</fullName>
    </submittedName>
</protein>
<organism evidence="1 2">
    <name type="scientific">Haloferula sargassicola</name>
    <dbReference type="NCBI Taxonomy" id="490096"/>
    <lineage>
        <taxon>Bacteria</taxon>
        <taxon>Pseudomonadati</taxon>
        <taxon>Verrucomicrobiota</taxon>
        <taxon>Verrucomicrobiia</taxon>
        <taxon>Verrucomicrobiales</taxon>
        <taxon>Verrucomicrobiaceae</taxon>
        <taxon>Haloferula</taxon>
    </lineage>
</organism>
<dbReference type="RefSeq" id="WP_353567077.1">
    <property type="nucleotide sequence ID" value="NZ_BAABRI010000011.1"/>
</dbReference>
<keyword evidence="2" id="KW-1185">Reference proteome</keyword>
<reference evidence="1 2" key="1">
    <citation type="submission" date="2024-02" db="EMBL/GenBank/DDBJ databases">
        <title>Haloferula sargassicola NBRC 104335.</title>
        <authorList>
            <person name="Ichikawa N."/>
            <person name="Katano-Makiyama Y."/>
            <person name="Hidaka K."/>
        </authorList>
    </citation>
    <scope>NUCLEOTIDE SEQUENCE [LARGE SCALE GENOMIC DNA]</scope>
    <source>
        <strain evidence="1 2">NBRC 104335</strain>
    </source>
</reference>
<gene>
    <name evidence="1" type="ORF">Hsar01_02176</name>
</gene>
<name>A0ABP9UNX8_9BACT</name>
<evidence type="ECO:0000313" key="1">
    <source>
        <dbReference type="EMBL" id="GAA5482950.1"/>
    </source>
</evidence>
<dbReference type="Proteomes" id="UP001476282">
    <property type="component" value="Unassembled WGS sequence"/>
</dbReference>
<proteinExistence type="predicted"/>